<dbReference type="GO" id="GO:0008270">
    <property type="term" value="F:zinc ion binding"/>
    <property type="evidence" value="ECO:0007669"/>
    <property type="project" value="UniProtKB-KW"/>
</dbReference>
<dbReference type="SUPFAM" id="SSF90209">
    <property type="entry name" value="Ran binding protein zinc finger-like"/>
    <property type="match status" value="3"/>
</dbReference>
<sequence>MKRFMCGPKAVFVSIFRWHHLGGGAVVAPIASHDKQFMYETTCCMSRFGFATQSPLLLQSWAQRASRVWMCVKEGCRHVNAPSATECEACGAEKPNLRGWVCVECGARNHKGVKTCHKCTASAENSNGFWMCAACEKNNRVDDLDDNSRCGFCGYDMAPMTMTEAEALRIQQERSQRLREEQEQFDSISAREADEQFGDEAAGASALPMSLKQAPSAALRNFPSVPEVKPFTPSPIETAHSRISRKPKRSLPTGIPPGPPGFDWMCREASCGTINAGDEESCTSCGKHIAPAEWECCHCGAMNHLSRSRCFNCRIIIPVSWMCSSCKAATSIYDHSCRQCGEPRPVTEPKDPRDVQFSTHTRGSAFAGGGRRNMPRPQDWSCVECHGMNFASRTTCYQCGASRGASDVDAPAGASSVSASPDMAVGHNNWFCRHCQASNFRTRSSCWQCGRPSSESGATSWSDDASAPHFEKEGFQPESDGAVAEGQVNVWDKKSDDWTCGKCFSKNFKNRQECHKCGAAKTVAVAPRRAVVRKPVKI</sequence>
<keyword evidence="3" id="KW-0862">Zinc</keyword>
<dbReference type="EMBL" id="PRFA01000048">
    <property type="protein sequence ID" value="PWU90734.1"/>
    <property type="molecule type" value="Genomic_DNA"/>
</dbReference>
<feature type="domain" description="RanBP2-type" evidence="6">
    <location>
        <begin position="290"/>
        <end position="313"/>
    </location>
</feature>
<evidence type="ECO:0000256" key="4">
    <source>
        <dbReference type="PROSITE-ProRule" id="PRU00322"/>
    </source>
</evidence>
<keyword evidence="1" id="KW-0479">Metal-binding</keyword>
<dbReference type="VEuPathDB" id="TriTrypDB:TcCL_NonESM05615"/>
<feature type="region of interest" description="Disordered" evidence="5">
    <location>
        <begin position="230"/>
        <end position="256"/>
    </location>
</feature>
<dbReference type="GO" id="GO:0003729">
    <property type="term" value="F:mRNA binding"/>
    <property type="evidence" value="ECO:0007669"/>
    <property type="project" value="TreeGrafter"/>
</dbReference>
<dbReference type="Pfam" id="PF00641">
    <property type="entry name" value="Zn_ribbon_RanBP"/>
    <property type="match status" value="1"/>
</dbReference>
<feature type="domain" description="RanBP2-type" evidence="6">
    <location>
        <begin position="494"/>
        <end position="523"/>
    </location>
</feature>
<dbReference type="VEuPathDB" id="TriTrypDB:TcBrA4_0016420"/>
<dbReference type="VEuPathDB" id="TriTrypDB:C4B63_48g160"/>
<dbReference type="Gene3D" id="4.10.1060.10">
    <property type="entry name" value="Zinc finger, RanBP2-type"/>
    <property type="match status" value="2"/>
</dbReference>
<evidence type="ECO:0000256" key="5">
    <source>
        <dbReference type="SAM" id="MobiDB-lite"/>
    </source>
</evidence>
<accession>A0A2V2V382</accession>
<reference evidence="7 8" key="1">
    <citation type="journal article" date="2018" name="Microb. Genom.">
        <title>Expanding an expanded genome: long-read sequencing of Trypanosoma cruzi.</title>
        <authorList>
            <person name="Berna L."/>
            <person name="Rodriguez M."/>
            <person name="Chiribao M.L."/>
            <person name="Parodi-Talice A."/>
            <person name="Pita S."/>
            <person name="Rijo G."/>
            <person name="Alvarez-Valin F."/>
            <person name="Robello C."/>
        </authorList>
    </citation>
    <scope>NUCLEOTIDE SEQUENCE [LARGE SCALE GENOMIC DNA]</scope>
    <source>
        <strain evidence="7 8">Dm28c</strain>
    </source>
</reference>
<dbReference type="InterPro" id="IPR036443">
    <property type="entry name" value="Znf_RanBP2_sf"/>
</dbReference>
<organism evidence="7 8">
    <name type="scientific">Trypanosoma cruzi</name>
    <dbReference type="NCBI Taxonomy" id="5693"/>
    <lineage>
        <taxon>Eukaryota</taxon>
        <taxon>Discoba</taxon>
        <taxon>Euglenozoa</taxon>
        <taxon>Kinetoplastea</taxon>
        <taxon>Metakinetoplastina</taxon>
        <taxon>Trypanosomatida</taxon>
        <taxon>Trypanosomatidae</taxon>
        <taxon>Trypanosoma</taxon>
        <taxon>Schizotrypanum</taxon>
    </lineage>
</organism>
<evidence type="ECO:0000256" key="1">
    <source>
        <dbReference type="ARBA" id="ARBA00022723"/>
    </source>
</evidence>
<dbReference type="VEuPathDB" id="TriTrypDB:BCY84_10851"/>
<dbReference type="VEuPathDB" id="TriTrypDB:TcCLB.509733.110"/>
<dbReference type="AlphaFoldDB" id="A0A2V2V382"/>
<dbReference type="SMART" id="SM00547">
    <property type="entry name" value="ZnF_RBZ"/>
    <property type="match status" value="7"/>
</dbReference>
<evidence type="ECO:0000256" key="3">
    <source>
        <dbReference type="ARBA" id="ARBA00022833"/>
    </source>
</evidence>
<dbReference type="PROSITE" id="PS50199">
    <property type="entry name" value="ZF_RANBP2_2"/>
    <property type="match status" value="5"/>
</dbReference>
<protein>
    <submittedName>
        <fullName evidence="7">Putative mitochondrial RNA binding complex 1 subunit</fullName>
    </submittedName>
</protein>
<dbReference type="InterPro" id="IPR038587">
    <property type="entry name" value="Ribosomal_eL40_sf"/>
</dbReference>
<keyword evidence="2 4" id="KW-0863">Zinc-finger</keyword>
<dbReference type="VEuPathDB" id="TriTrypDB:TCSYLVIO_004920"/>
<name>A0A2V2V382_TRYCR</name>
<evidence type="ECO:0000256" key="2">
    <source>
        <dbReference type="ARBA" id="ARBA00022771"/>
    </source>
</evidence>
<dbReference type="VEuPathDB" id="TriTrypDB:ECC02_001879"/>
<proteinExistence type="predicted"/>
<feature type="domain" description="RanBP2-type" evidence="6">
    <location>
        <begin position="376"/>
        <end position="405"/>
    </location>
</feature>
<feature type="region of interest" description="Disordered" evidence="5">
    <location>
        <begin position="347"/>
        <end position="372"/>
    </location>
</feature>
<gene>
    <name evidence="7" type="ORF">C4B63_48g160</name>
</gene>
<comment type="caution">
    <text evidence="7">The sequence shown here is derived from an EMBL/GenBank/DDBJ whole genome shotgun (WGS) entry which is preliminary data.</text>
</comment>
<evidence type="ECO:0000313" key="8">
    <source>
        <dbReference type="Proteomes" id="UP000246121"/>
    </source>
</evidence>
<dbReference type="PANTHER" id="PTHR23111:SF40">
    <property type="entry name" value="RNA-BINDING PROTEIN INVOLVED IN HETEROCHROMATIN ASSEMBLY-RELATED"/>
    <property type="match status" value="1"/>
</dbReference>
<dbReference type="VEuPathDB" id="TriTrypDB:TCDM_03227"/>
<feature type="region of interest" description="Disordered" evidence="5">
    <location>
        <begin position="457"/>
        <end position="482"/>
    </location>
</feature>
<dbReference type="InterPro" id="IPR001876">
    <property type="entry name" value="Znf_RanBP2"/>
</dbReference>
<dbReference type="Proteomes" id="UP000246121">
    <property type="component" value="Unassembled WGS sequence"/>
</dbReference>
<dbReference type="VEuPathDB" id="TriTrypDB:C3747_60g115"/>
<dbReference type="PANTHER" id="PTHR23111">
    <property type="entry name" value="ZINC FINGER PROTEIN"/>
    <property type="match status" value="1"/>
</dbReference>
<dbReference type="Gene3D" id="4.10.1060.50">
    <property type="match status" value="1"/>
</dbReference>
<dbReference type="OrthoDB" id="448399at2759"/>
<dbReference type="PROSITE" id="PS01358">
    <property type="entry name" value="ZF_RANBP2_1"/>
    <property type="match status" value="6"/>
</dbReference>
<feature type="domain" description="RanBP2-type" evidence="6">
    <location>
        <begin position="424"/>
        <end position="455"/>
    </location>
</feature>
<dbReference type="VEuPathDB" id="TriTrypDB:Tc_MARK_3666"/>
<dbReference type="VEuPathDB" id="TriTrypDB:TcG_04798"/>
<evidence type="ECO:0000313" key="7">
    <source>
        <dbReference type="EMBL" id="PWU90734.1"/>
    </source>
</evidence>
<evidence type="ECO:0000259" key="6">
    <source>
        <dbReference type="PROSITE" id="PS50199"/>
    </source>
</evidence>
<feature type="domain" description="RanBP2-type" evidence="6">
    <location>
        <begin position="64"/>
        <end position="96"/>
    </location>
</feature>